<keyword evidence="6" id="KW-0175">Coiled coil</keyword>
<name>A0A154L4L5_9PROT</name>
<evidence type="ECO:0000256" key="5">
    <source>
        <dbReference type="PROSITE-ProRule" id="PRU00284"/>
    </source>
</evidence>
<gene>
    <name evidence="11" type="ORF">AUP42_20835</name>
</gene>
<feature type="domain" description="T-SNARE coiled-coil homology" evidence="9">
    <location>
        <begin position="448"/>
        <end position="510"/>
    </location>
</feature>
<dbReference type="Gene3D" id="6.10.340.10">
    <property type="match status" value="1"/>
</dbReference>
<keyword evidence="7" id="KW-0812">Transmembrane</keyword>
<keyword evidence="7" id="KW-1133">Transmembrane helix</keyword>
<dbReference type="Pfam" id="PF00672">
    <property type="entry name" value="HAMP"/>
    <property type="match status" value="1"/>
</dbReference>
<keyword evidence="7" id="KW-0472">Membrane</keyword>
<comment type="caution">
    <text evidence="11">The sequence shown here is derived from an EMBL/GenBank/DDBJ whole genome shotgun (WGS) entry which is preliminary data.</text>
</comment>
<dbReference type="PROSITE" id="PS50885">
    <property type="entry name" value="HAMP"/>
    <property type="match status" value="1"/>
</dbReference>
<proteinExistence type="inferred from homology"/>
<evidence type="ECO:0000259" key="9">
    <source>
        <dbReference type="PROSITE" id="PS50192"/>
    </source>
</evidence>
<dbReference type="SUPFAM" id="SSF58104">
    <property type="entry name" value="Methyl-accepting chemotaxis protein (MCP) signaling domain"/>
    <property type="match status" value="1"/>
</dbReference>
<organism evidence="11 12">
    <name type="scientific">Thalassospira lucentensis</name>
    <dbReference type="NCBI Taxonomy" id="168935"/>
    <lineage>
        <taxon>Bacteria</taxon>
        <taxon>Pseudomonadati</taxon>
        <taxon>Pseudomonadota</taxon>
        <taxon>Alphaproteobacteria</taxon>
        <taxon>Rhodospirillales</taxon>
        <taxon>Thalassospiraceae</taxon>
        <taxon>Thalassospira</taxon>
    </lineage>
</organism>
<dbReference type="PROSITE" id="PS50192">
    <property type="entry name" value="T_SNARE"/>
    <property type="match status" value="1"/>
</dbReference>
<dbReference type="PANTHER" id="PTHR32089">
    <property type="entry name" value="METHYL-ACCEPTING CHEMOTAXIS PROTEIN MCPB"/>
    <property type="match status" value="1"/>
</dbReference>
<comment type="similarity">
    <text evidence="4">Belongs to the methyl-accepting chemotaxis (MCP) protein family.</text>
</comment>
<evidence type="ECO:0000313" key="11">
    <source>
        <dbReference type="EMBL" id="KZB63509.1"/>
    </source>
</evidence>
<dbReference type="InterPro" id="IPR004089">
    <property type="entry name" value="MCPsignal_dom"/>
</dbReference>
<evidence type="ECO:0000256" key="1">
    <source>
        <dbReference type="ARBA" id="ARBA00004429"/>
    </source>
</evidence>
<dbReference type="Pfam" id="PF00015">
    <property type="entry name" value="MCPsignal"/>
    <property type="match status" value="1"/>
</dbReference>
<dbReference type="RefSeq" id="WP_062952225.1">
    <property type="nucleotide sequence ID" value="NZ_LPVY01000014.1"/>
</dbReference>
<evidence type="ECO:0000259" key="8">
    <source>
        <dbReference type="PROSITE" id="PS50111"/>
    </source>
</evidence>
<keyword evidence="2" id="KW-1003">Cell membrane</keyword>
<accession>A0A154L4L5</accession>
<evidence type="ECO:0000259" key="10">
    <source>
        <dbReference type="PROSITE" id="PS50885"/>
    </source>
</evidence>
<keyword evidence="3 5" id="KW-0807">Transducer</keyword>
<evidence type="ECO:0000256" key="2">
    <source>
        <dbReference type="ARBA" id="ARBA00022519"/>
    </source>
</evidence>
<dbReference type="GO" id="GO:0005886">
    <property type="term" value="C:plasma membrane"/>
    <property type="evidence" value="ECO:0007669"/>
    <property type="project" value="UniProtKB-SubCell"/>
</dbReference>
<evidence type="ECO:0000313" key="12">
    <source>
        <dbReference type="Proteomes" id="UP000076335"/>
    </source>
</evidence>
<evidence type="ECO:0000256" key="4">
    <source>
        <dbReference type="ARBA" id="ARBA00029447"/>
    </source>
</evidence>
<dbReference type="SMART" id="SM00283">
    <property type="entry name" value="MA"/>
    <property type="match status" value="1"/>
</dbReference>
<comment type="subcellular location">
    <subcellularLocation>
        <location evidence="1">Cell inner membrane</location>
        <topology evidence="1">Multi-pass membrane protein</topology>
    </subcellularLocation>
</comment>
<feature type="transmembrane region" description="Helical" evidence="7">
    <location>
        <begin position="178"/>
        <end position="200"/>
    </location>
</feature>
<feature type="coiled-coil region" evidence="6">
    <location>
        <begin position="246"/>
        <end position="273"/>
    </location>
</feature>
<feature type="domain" description="Methyl-accepting transducer" evidence="8">
    <location>
        <begin position="296"/>
        <end position="532"/>
    </location>
</feature>
<reference evidence="11 12" key="1">
    <citation type="submission" date="2015-12" db="EMBL/GenBank/DDBJ databases">
        <title>Genome sequence of Thalassospira lucentensis MCCC 1A02072.</title>
        <authorList>
            <person name="Lu L."/>
            <person name="Lai Q."/>
            <person name="Shao Z."/>
            <person name="Qian P."/>
        </authorList>
    </citation>
    <scope>NUCLEOTIDE SEQUENCE [LARGE SCALE GENOMIC DNA]</scope>
    <source>
        <strain evidence="11 12">MCCC 1A02072</strain>
    </source>
</reference>
<dbReference type="InterPro" id="IPR000727">
    <property type="entry name" value="T_SNARE_dom"/>
</dbReference>
<dbReference type="CDD" id="cd06225">
    <property type="entry name" value="HAMP"/>
    <property type="match status" value="1"/>
</dbReference>
<dbReference type="AlphaFoldDB" id="A0A154L4L5"/>
<dbReference type="Gene3D" id="1.10.287.950">
    <property type="entry name" value="Methyl-accepting chemotaxis protein"/>
    <property type="match status" value="1"/>
</dbReference>
<evidence type="ECO:0000256" key="7">
    <source>
        <dbReference type="SAM" id="Phobius"/>
    </source>
</evidence>
<dbReference type="SMART" id="SM00304">
    <property type="entry name" value="HAMP"/>
    <property type="match status" value="1"/>
</dbReference>
<dbReference type="EMBL" id="LPVY01000014">
    <property type="protein sequence ID" value="KZB63509.1"/>
    <property type="molecule type" value="Genomic_DNA"/>
</dbReference>
<dbReference type="PANTHER" id="PTHR32089:SF112">
    <property type="entry name" value="LYSOZYME-LIKE PROTEIN-RELATED"/>
    <property type="match status" value="1"/>
</dbReference>
<protein>
    <submittedName>
        <fullName evidence="11">Chemotaxis protein</fullName>
    </submittedName>
</protein>
<dbReference type="PROSITE" id="PS50111">
    <property type="entry name" value="CHEMOTAXIS_TRANSDUC_2"/>
    <property type="match status" value="1"/>
</dbReference>
<dbReference type="Proteomes" id="UP000076335">
    <property type="component" value="Unassembled WGS sequence"/>
</dbReference>
<evidence type="ECO:0000256" key="6">
    <source>
        <dbReference type="SAM" id="Coils"/>
    </source>
</evidence>
<dbReference type="GO" id="GO:0007165">
    <property type="term" value="P:signal transduction"/>
    <property type="evidence" value="ECO:0007669"/>
    <property type="project" value="UniProtKB-KW"/>
</dbReference>
<dbReference type="InterPro" id="IPR003660">
    <property type="entry name" value="HAMP_dom"/>
</dbReference>
<keyword evidence="2" id="KW-0997">Cell inner membrane</keyword>
<sequence>MAETKRSGGSVGRKVILVVVALLIVGFGAMMTIQTVSQRNAMIEIMYNESVEKTEMLSTAVQPGFIAMDGNSVEKEFRKITDKEGSQLATLIAANPDGEPIATYQSENLPEHDLAALAEPYLERLENKEVVSFISGDAVIVAAPITKYSKRRDEDQYRGMLLTAWSLERVNAEVKQAVIIQLALAAAILVVLLGSTWFVLRNQIITPLVKINGAMAALADGNRDIHIPGVHRTDEIGQMAASVEVFKENANRVAQLDREREQERERAEAKRREAMNGLAGRFEQTVMGVVDGVSGASSEMQQVAQTMVAAVHQNEAGSQAVVAAVEQANHSVETVASAAEQLSVSIRDISARVNDTSNITANASTEANRVNEMVQGLDVSAQKVGEVVQIIQAIAEQTNLLALNATIEAARAGDAGKGFAVVANEVKNLANQTARATEDISAQISGIQGSTQEAVGAIDGITSIIANLNEIASEVAAAVQEQGQATSEISNSVQQAVQSTQEVTSHIHEMQSAARQTGDAARQVLDASEKLGAQSGTLRSEVGNFLDEVRTS</sequence>
<evidence type="ECO:0000256" key="3">
    <source>
        <dbReference type="ARBA" id="ARBA00023224"/>
    </source>
</evidence>
<feature type="domain" description="HAMP" evidence="10">
    <location>
        <begin position="202"/>
        <end position="255"/>
    </location>
</feature>
<dbReference type="OrthoDB" id="8482111at2"/>
<feature type="transmembrane region" description="Helical" evidence="7">
    <location>
        <begin position="15"/>
        <end position="33"/>
    </location>
</feature>